<dbReference type="GO" id="GO:0015188">
    <property type="term" value="F:L-isoleucine transmembrane transporter activity"/>
    <property type="evidence" value="ECO:0007669"/>
    <property type="project" value="TreeGrafter"/>
</dbReference>
<dbReference type="GO" id="GO:0042941">
    <property type="term" value="P:D-alanine transmembrane transport"/>
    <property type="evidence" value="ECO:0007669"/>
    <property type="project" value="TreeGrafter"/>
</dbReference>
<dbReference type="STRING" id="658167.SAMN04488135_102371"/>
<dbReference type="GO" id="GO:0005304">
    <property type="term" value="F:L-valine transmembrane transporter activity"/>
    <property type="evidence" value="ECO:0007669"/>
    <property type="project" value="TreeGrafter"/>
</dbReference>
<dbReference type="GO" id="GO:1903805">
    <property type="term" value="P:L-valine import across plasma membrane"/>
    <property type="evidence" value="ECO:0007669"/>
    <property type="project" value="TreeGrafter"/>
</dbReference>
<dbReference type="Gene3D" id="3.40.50.300">
    <property type="entry name" value="P-loop containing nucleotide triphosphate hydrolases"/>
    <property type="match status" value="1"/>
</dbReference>
<evidence type="ECO:0000313" key="7">
    <source>
        <dbReference type="Proteomes" id="UP000184226"/>
    </source>
</evidence>
<dbReference type="PANTHER" id="PTHR45772">
    <property type="entry name" value="CONSERVED COMPONENT OF ABC TRANSPORTER FOR NATURAL AMINO ACIDS-RELATED"/>
    <property type="match status" value="1"/>
</dbReference>
<dbReference type="OrthoDB" id="9781337at2"/>
<evidence type="ECO:0000313" key="6">
    <source>
        <dbReference type="EMBL" id="SHH17160.1"/>
    </source>
</evidence>
<dbReference type="InterPro" id="IPR051120">
    <property type="entry name" value="ABC_AA/LPS_Transport"/>
</dbReference>
<dbReference type="GO" id="GO:0005886">
    <property type="term" value="C:plasma membrane"/>
    <property type="evidence" value="ECO:0007669"/>
    <property type="project" value="TreeGrafter"/>
</dbReference>
<dbReference type="CDD" id="cd03219">
    <property type="entry name" value="ABC_Mj1267_LivG_branched"/>
    <property type="match status" value="1"/>
</dbReference>
<sequence>MSGLKLDNVSRRFGGLSAVSEVTLSVSPGRITGLIGPNGAGKTTLVNLISGLLRPTQGVISIDGEDISDIEPDQVARRGIARTFQTIRLLKEASVLDNVVAGFHRHERSSALSALLGLPSARRETARLREHGAALLQRFDMLKYARQAAGNLSYGHQRRVEMMRALAARPRLLLLDEPVAGMNDREAYALGGIFASLAADGLAVLLIEHNMRFVMSLCQELHVLDAGRLIASGEPRALRAQAAVVAAYLGG</sequence>
<feature type="domain" description="ABC transporter" evidence="5">
    <location>
        <begin position="4"/>
        <end position="251"/>
    </location>
</feature>
<dbReference type="PROSITE" id="PS50893">
    <property type="entry name" value="ABC_TRANSPORTER_2"/>
    <property type="match status" value="1"/>
</dbReference>
<evidence type="ECO:0000256" key="4">
    <source>
        <dbReference type="ARBA" id="ARBA00022840"/>
    </source>
</evidence>
<dbReference type="Proteomes" id="UP000184226">
    <property type="component" value="Unassembled WGS sequence"/>
</dbReference>
<gene>
    <name evidence="6" type="ORF">SAMN04488135_102371</name>
</gene>
<protein>
    <submittedName>
        <fullName evidence="6">Amino acid/amide ABC transporter ATP-binding protein 1, HAAT family (TC 3.A.1.4.-)</fullName>
    </submittedName>
</protein>
<organism evidence="6 7">
    <name type="scientific">Pollutimonas bauzanensis</name>
    <dbReference type="NCBI Taxonomy" id="658167"/>
    <lineage>
        <taxon>Bacteria</taxon>
        <taxon>Pseudomonadati</taxon>
        <taxon>Pseudomonadota</taxon>
        <taxon>Betaproteobacteria</taxon>
        <taxon>Burkholderiales</taxon>
        <taxon>Alcaligenaceae</taxon>
        <taxon>Pollutimonas</taxon>
    </lineage>
</organism>
<evidence type="ECO:0000256" key="1">
    <source>
        <dbReference type="ARBA" id="ARBA00022448"/>
    </source>
</evidence>
<dbReference type="InterPro" id="IPR003439">
    <property type="entry name" value="ABC_transporter-like_ATP-bd"/>
</dbReference>
<dbReference type="SMART" id="SM00382">
    <property type="entry name" value="AAA"/>
    <property type="match status" value="1"/>
</dbReference>
<dbReference type="InterPro" id="IPR003593">
    <property type="entry name" value="AAA+_ATPase"/>
</dbReference>
<dbReference type="Pfam" id="PF00005">
    <property type="entry name" value="ABC_tran"/>
    <property type="match status" value="1"/>
</dbReference>
<accession>A0A1M5QTR5</accession>
<keyword evidence="3" id="KW-0547">Nucleotide-binding</keyword>
<dbReference type="InterPro" id="IPR027417">
    <property type="entry name" value="P-loop_NTPase"/>
</dbReference>
<dbReference type="PANTHER" id="PTHR45772:SF7">
    <property type="entry name" value="AMINO ACID ABC TRANSPORTER ATP-BINDING PROTEIN"/>
    <property type="match status" value="1"/>
</dbReference>
<dbReference type="GO" id="GO:0005524">
    <property type="term" value="F:ATP binding"/>
    <property type="evidence" value="ECO:0007669"/>
    <property type="project" value="UniProtKB-KW"/>
</dbReference>
<dbReference type="GO" id="GO:0015192">
    <property type="term" value="F:L-phenylalanine transmembrane transporter activity"/>
    <property type="evidence" value="ECO:0007669"/>
    <property type="project" value="TreeGrafter"/>
</dbReference>
<evidence type="ECO:0000256" key="3">
    <source>
        <dbReference type="ARBA" id="ARBA00022741"/>
    </source>
</evidence>
<keyword evidence="2" id="KW-0472">Membrane</keyword>
<evidence type="ECO:0000259" key="5">
    <source>
        <dbReference type="PROSITE" id="PS50893"/>
    </source>
</evidence>
<reference evidence="6 7" key="1">
    <citation type="submission" date="2016-11" db="EMBL/GenBank/DDBJ databases">
        <authorList>
            <person name="Jaros S."/>
            <person name="Januszkiewicz K."/>
            <person name="Wedrychowicz H."/>
        </authorList>
    </citation>
    <scope>NUCLEOTIDE SEQUENCE [LARGE SCALE GENOMIC DNA]</scope>
    <source>
        <strain evidence="6 7">CGMCC 1.10190</strain>
    </source>
</reference>
<dbReference type="GO" id="GO:0015808">
    <property type="term" value="P:L-alanine transport"/>
    <property type="evidence" value="ECO:0007669"/>
    <property type="project" value="TreeGrafter"/>
</dbReference>
<name>A0A1M5QTR5_9BURK</name>
<keyword evidence="4 6" id="KW-0067">ATP-binding</keyword>
<dbReference type="SUPFAM" id="SSF52540">
    <property type="entry name" value="P-loop containing nucleoside triphosphate hydrolases"/>
    <property type="match status" value="1"/>
</dbReference>
<dbReference type="AlphaFoldDB" id="A0A1M5QTR5"/>
<dbReference type="RefSeq" id="WP_073101996.1">
    <property type="nucleotide sequence ID" value="NZ_FQXE01000002.1"/>
</dbReference>
<keyword evidence="7" id="KW-1185">Reference proteome</keyword>
<evidence type="ECO:0000256" key="2">
    <source>
        <dbReference type="ARBA" id="ARBA00022475"/>
    </source>
</evidence>
<dbReference type="GO" id="GO:0016887">
    <property type="term" value="F:ATP hydrolysis activity"/>
    <property type="evidence" value="ECO:0007669"/>
    <property type="project" value="InterPro"/>
</dbReference>
<dbReference type="EMBL" id="FQXE01000002">
    <property type="protein sequence ID" value="SHH17160.1"/>
    <property type="molecule type" value="Genomic_DNA"/>
</dbReference>
<dbReference type="GO" id="GO:1903806">
    <property type="term" value="P:L-isoleucine import across plasma membrane"/>
    <property type="evidence" value="ECO:0007669"/>
    <property type="project" value="TreeGrafter"/>
</dbReference>
<dbReference type="FunFam" id="3.40.50.300:FF:000421">
    <property type="entry name" value="Branched-chain amino acid ABC transporter ATP-binding protein"/>
    <property type="match status" value="1"/>
</dbReference>
<keyword evidence="2" id="KW-1003">Cell membrane</keyword>
<proteinExistence type="predicted"/>
<keyword evidence="1" id="KW-0813">Transport</keyword>